<evidence type="ECO:0000313" key="2">
    <source>
        <dbReference type="EMBL" id="CAE8586371.1"/>
    </source>
</evidence>
<reference evidence="2" key="1">
    <citation type="submission" date="2021-02" db="EMBL/GenBank/DDBJ databases">
        <authorList>
            <person name="Dougan E. K."/>
            <person name="Rhodes N."/>
            <person name="Thang M."/>
            <person name="Chan C."/>
        </authorList>
    </citation>
    <scope>NUCLEOTIDE SEQUENCE</scope>
</reference>
<dbReference type="AlphaFoldDB" id="A0A813DJX6"/>
<comment type="caution">
    <text evidence="2">The sequence shown here is derived from an EMBL/GenBank/DDBJ whole genome shotgun (WGS) entry which is preliminary data.</text>
</comment>
<proteinExistence type="predicted"/>
<evidence type="ECO:0000313" key="3">
    <source>
        <dbReference type="Proteomes" id="UP000654075"/>
    </source>
</evidence>
<keyword evidence="3" id="KW-1185">Reference proteome</keyword>
<accession>A0A813DJX6</accession>
<feature type="compositionally biased region" description="Basic and acidic residues" evidence="1">
    <location>
        <begin position="104"/>
        <end position="114"/>
    </location>
</feature>
<feature type="region of interest" description="Disordered" evidence="1">
    <location>
        <begin position="1"/>
        <end position="72"/>
    </location>
</feature>
<name>A0A813DJX6_POLGL</name>
<protein>
    <submittedName>
        <fullName evidence="2">Uncharacterized protein</fullName>
    </submittedName>
</protein>
<gene>
    <name evidence="2" type="ORF">PGLA1383_LOCUS5248</name>
</gene>
<dbReference type="Proteomes" id="UP000654075">
    <property type="component" value="Unassembled WGS sequence"/>
</dbReference>
<feature type="compositionally biased region" description="Basic and acidic residues" evidence="1">
    <location>
        <begin position="50"/>
        <end position="67"/>
    </location>
</feature>
<feature type="region of interest" description="Disordered" evidence="1">
    <location>
        <begin position="90"/>
        <end position="117"/>
    </location>
</feature>
<dbReference type="EMBL" id="CAJNNV010002028">
    <property type="protein sequence ID" value="CAE8586371.1"/>
    <property type="molecule type" value="Genomic_DNA"/>
</dbReference>
<sequence length="227" mass="25066">MMVLPTSGAEDSEESTDSHEVCFQPPVLAEAPASTMETPQDEQGHQLVPKAEDAKDSEESTESRESMDSDELCFQHLRIDTLGRVLMRRTPQDKQGHQAVPEAEDAKDSEESSGLHDIQTPEIEASSDRNQQLGSQMCMSVVSGVKHRVTGKQPDLHHRFSSAQDEQGDQALPKFEDAKDYGESTDSHEVCSQHPALADTPASKMETLQDEQGANFLAFCQLPRFLI</sequence>
<organism evidence="2 3">
    <name type="scientific">Polarella glacialis</name>
    <name type="common">Dinoflagellate</name>
    <dbReference type="NCBI Taxonomy" id="89957"/>
    <lineage>
        <taxon>Eukaryota</taxon>
        <taxon>Sar</taxon>
        <taxon>Alveolata</taxon>
        <taxon>Dinophyceae</taxon>
        <taxon>Suessiales</taxon>
        <taxon>Suessiaceae</taxon>
        <taxon>Polarella</taxon>
    </lineage>
</organism>
<evidence type="ECO:0000256" key="1">
    <source>
        <dbReference type="SAM" id="MobiDB-lite"/>
    </source>
</evidence>